<organism evidence="2 3">
    <name type="scientific">Labilithrix luteola</name>
    <dbReference type="NCBI Taxonomy" id="1391654"/>
    <lineage>
        <taxon>Bacteria</taxon>
        <taxon>Pseudomonadati</taxon>
        <taxon>Myxococcota</taxon>
        <taxon>Polyangia</taxon>
        <taxon>Polyangiales</taxon>
        <taxon>Labilitrichaceae</taxon>
        <taxon>Labilithrix</taxon>
    </lineage>
</organism>
<reference evidence="2 3" key="1">
    <citation type="submission" date="2015-08" db="EMBL/GenBank/DDBJ databases">
        <authorList>
            <person name="Babu N.S."/>
            <person name="Beckwith C.J."/>
            <person name="Beseler K.G."/>
            <person name="Brison A."/>
            <person name="Carone J.V."/>
            <person name="Caskin T.P."/>
            <person name="Diamond M."/>
            <person name="Durham M.E."/>
            <person name="Foxe J.M."/>
            <person name="Go M."/>
            <person name="Henderson B.A."/>
            <person name="Jones I.B."/>
            <person name="McGettigan J.A."/>
            <person name="Micheletti S.J."/>
            <person name="Nasrallah M.E."/>
            <person name="Ortiz D."/>
            <person name="Piller C.R."/>
            <person name="Privatt S.R."/>
            <person name="Schneider S.L."/>
            <person name="Sharp S."/>
            <person name="Smith T.C."/>
            <person name="Stanton J.D."/>
            <person name="Ullery H.E."/>
            <person name="Wilson R.J."/>
            <person name="Serrano M.G."/>
            <person name="Buck G."/>
            <person name="Lee V."/>
            <person name="Wang Y."/>
            <person name="Carvalho R."/>
            <person name="Voegtly L."/>
            <person name="Shi R."/>
            <person name="Duckworth R."/>
            <person name="Johnson A."/>
            <person name="Loviza R."/>
            <person name="Walstead R."/>
            <person name="Shah Z."/>
            <person name="Kiflezghi M."/>
            <person name="Wade K."/>
            <person name="Ball S.L."/>
            <person name="Bradley K.W."/>
            <person name="Asai D.J."/>
            <person name="Bowman C.A."/>
            <person name="Russell D.A."/>
            <person name="Pope W.H."/>
            <person name="Jacobs-Sera D."/>
            <person name="Hendrix R.W."/>
            <person name="Hatfull G.F."/>
        </authorList>
    </citation>
    <scope>NUCLEOTIDE SEQUENCE [LARGE SCALE GENOMIC DNA]</scope>
    <source>
        <strain evidence="2 3">DSM 27648</strain>
    </source>
</reference>
<keyword evidence="3" id="KW-1185">Reference proteome</keyword>
<gene>
    <name evidence="2" type="ORF">AKJ09_05702</name>
</gene>
<protein>
    <submittedName>
        <fullName evidence="2">Uncharacterized protein</fullName>
    </submittedName>
</protein>
<evidence type="ECO:0000313" key="2">
    <source>
        <dbReference type="EMBL" id="AKU99038.1"/>
    </source>
</evidence>
<dbReference type="EMBL" id="CP012333">
    <property type="protein sequence ID" value="AKU99038.1"/>
    <property type="molecule type" value="Genomic_DNA"/>
</dbReference>
<name>A0A0K1PZT5_9BACT</name>
<sequence length="37" mass="3765">MHSEERAVASPCTVRGPSGVSLSKGQGAPVHLAVDHP</sequence>
<dbReference type="AlphaFoldDB" id="A0A0K1PZT5"/>
<evidence type="ECO:0000256" key="1">
    <source>
        <dbReference type="SAM" id="MobiDB-lite"/>
    </source>
</evidence>
<evidence type="ECO:0000313" key="3">
    <source>
        <dbReference type="Proteomes" id="UP000064967"/>
    </source>
</evidence>
<dbReference type="KEGG" id="llu:AKJ09_05702"/>
<dbReference type="Proteomes" id="UP000064967">
    <property type="component" value="Chromosome"/>
</dbReference>
<feature type="region of interest" description="Disordered" evidence="1">
    <location>
        <begin position="1"/>
        <end position="37"/>
    </location>
</feature>
<proteinExistence type="predicted"/>
<accession>A0A0K1PZT5</accession>